<proteinExistence type="predicted"/>
<dbReference type="AlphaFoldDB" id="A0A8E2AX31"/>
<feature type="compositionally biased region" description="Basic and acidic residues" evidence="1">
    <location>
        <begin position="308"/>
        <end position="317"/>
    </location>
</feature>
<evidence type="ECO:0000313" key="3">
    <source>
        <dbReference type="EMBL" id="OCH91913.1"/>
    </source>
</evidence>
<feature type="transmembrane region" description="Helical" evidence="2">
    <location>
        <begin position="12"/>
        <end position="36"/>
    </location>
</feature>
<evidence type="ECO:0008006" key="5">
    <source>
        <dbReference type="Google" id="ProtNLM"/>
    </source>
</evidence>
<sequence>MGISVTKARILTLFFTNIFLGIHLVTFGVSLYTQLWKNPANGRPIKRLLVAVTLAMGIIGMLDAGLDVALNIKVWTSGNVSLFSDVAYWINVVKDSDKAIQPLIGDGILTYRCWVVWERRWQAIVVSTILWFAGLAVSIAVIAKSAMLKGFTGINAPSLTPFLGAAYTLTVALNILTTSLIVYRIWIVSRDVRRYIAGQDKLTYIIRIIIESGALYSITALVTLLTAVSKSNADYIMGNALVQMTGICFNLIIIRFDQNLADRNQVISVHTTSRSPPVTTVTSGGRRKTGQVHAVPMIHIVHSQSQDKQTDVTDKETLTTQDQEISLPPTTKPDVSWST</sequence>
<protein>
    <recommendedName>
        <fullName evidence="5">Transmembrane protein</fullName>
    </recommendedName>
</protein>
<reference evidence="3 4" key="1">
    <citation type="submission" date="2016-07" db="EMBL/GenBank/DDBJ databases">
        <title>Draft genome of the white-rot fungus Obba rivulosa 3A-2.</title>
        <authorList>
            <consortium name="DOE Joint Genome Institute"/>
            <person name="Miettinen O."/>
            <person name="Riley R."/>
            <person name="Acob R."/>
            <person name="Barry K."/>
            <person name="Cullen D."/>
            <person name="De Vries R."/>
            <person name="Hainaut M."/>
            <person name="Hatakka A."/>
            <person name="Henrissat B."/>
            <person name="Hilden K."/>
            <person name="Kuo R."/>
            <person name="Labutti K."/>
            <person name="Lipzen A."/>
            <person name="Makela M.R."/>
            <person name="Sandor L."/>
            <person name="Spatafora J.W."/>
            <person name="Grigoriev I.V."/>
            <person name="Hibbett D.S."/>
        </authorList>
    </citation>
    <scope>NUCLEOTIDE SEQUENCE [LARGE SCALE GENOMIC DNA]</scope>
    <source>
        <strain evidence="3 4">3A-2</strain>
    </source>
</reference>
<dbReference type="Proteomes" id="UP000250043">
    <property type="component" value="Unassembled WGS sequence"/>
</dbReference>
<accession>A0A8E2AX31</accession>
<gene>
    <name evidence="3" type="ORF">OBBRIDRAFT_487581</name>
</gene>
<feature type="transmembrane region" description="Helical" evidence="2">
    <location>
        <begin position="162"/>
        <end position="183"/>
    </location>
</feature>
<evidence type="ECO:0000256" key="2">
    <source>
        <dbReference type="SAM" id="Phobius"/>
    </source>
</evidence>
<keyword evidence="2" id="KW-0812">Transmembrane</keyword>
<dbReference type="EMBL" id="KV722377">
    <property type="protein sequence ID" value="OCH91913.1"/>
    <property type="molecule type" value="Genomic_DNA"/>
</dbReference>
<feature type="transmembrane region" description="Helical" evidence="2">
    <location>
        <begin position="204"/>
        <end position="229"/>
    </location>
</feature>
<feature type="region of interest" description="Disordered" evidence="1">
    <location>
        <begin position="303"/>
        <end position="339"/>
    </location>
</feature>
<keyword evidence="4" id="KW-1185">Reference proteome</keyword>
<evidence type="ECO:0000256" key="1">
    <source>
        <dbReference type="SAM" id="MobiDB-lite"/>
    </source>
</evidence>
<dbReference type="OrthoDB" id="3357408at2759"/>
<keyword evidence="2" id="KW-0472">Membrane</keyword>
<name>A0A8E2AX31_9APHY</name>
<feature type="transmembrane region" description="Helical" evidence="2">
    <location>
        <begin position="48"/>
        <end position="70"/>
    </location>
</feature>
<evidence type="ECO:0000313" key="4">
    <source>
        <dbReference type="Proteomes" id="UP000250043"/>
    </source>
</evidence>
<feature type="transmembrane region" description="Helical" evidence="2">
    <location>
        <begin position="121"/>
        <end position="142"/>
    </location>
</feature>
<keyword evidence="2" id="KW-1133">Transmembrane helix</keyword>
<organism evidence="3 4">
    <name type="scientific">Obba rivulosa</name>
    <dbReference type="NCBI Taxonomy" id="1052685"/>
    <lineage>
        <taxon>Eukaryota</taxon>
        <taxon>Fungi</taxon>
        <taxon>Dikarya</taxon>
        <taxon>Basidiomycota</taxon>
        <taxon>Agaricomycotina</taxon>
        <taxon>Agaricomycetes</taxon>
        <taxon>Polyporales</taxon>
        <taxon>Gelatoporiaceae</taxon>
        <taxon>Obba</taxon>
    </lineage>
</organism>
<feature type="transmembrane region" description="Helical" evidence="2">
    <location>
        <begin position="235"/>
        <end position="254"/>
    </location>
</feature>